<dbReference type="InterPro" id="IPR002711">
    <property type="entry name" value="HNH"/>
</dbReference>
<keyword evidence="2" id="KW-0378">Hydrolase</keyword>
<dbReference type="Proteomes" id="UP000617402">
    <property type="component" value="Unassembled WGS sequence"/>
</dbReference>
<dbReference type="InterPro" id="IPR003615">
    <property type="entry name" value="HNH_nuc"/>
</dbReference>
<dbReference type="Pfam" id="PF01844">
    <property type="entry name" value="HNH"/>
    <property type="match status" value="1"/>
</dbReference>
<dbReference type="EMBL" id="JACVHF010000015">
    <property type="protein sequence ID" value="MBC9785523.1"/>
    <property type="molecule type" value="Genomic_DNA"/>
</dbReference>
<dbReference type="Gene3D" id="1.10.30.50">
    <property type="match status" value="1"/>
</dbReference>
<protein>
    <submittedName>
        <fullName evidence="2">HNH endonuclease</fullName>
    </submittedName>
</protein>
<keyword evidence="3" id="KW-1185">Reference proteome</keyword>
<name>A0ABR7T426_HELCL</name>
<evidence type="ECO:0000313" key="3">
    <source>
        <dbReference type="Proteomes" id="UP000617402"/>
    </source>
</evidence>
<keyword evidence="2" id="KW-0540">Nuclease</keyword>
<gene>
    <name evidence="2" type="ORF">H1S01_13530</name>
</gene>
<evidence type="ECO:0000313" key="2">
    <source>
        <dbReference type="EMBL" id="MBC9785523.1"/>
    </source>
</evidence>
<accession>A0ABR7T426</accession>
<dbReference type="SMART" id="SM00507">
    <property type="entry name" value="HNHc"/>
    <property type="match status" value="1"/>
</dbReference>
<dbReference type="GO" id="GO:0004519">
    <property type="term" value="F:endonuclease activity"/>
    <property type="evidence" value="ECO:0007669"/>
    <property type="project" value="UniProtKB-KW"/>
</dbReference>
<reference evidence="2 3" key="1">
    <citation type="submission" date="2020-07" db="EMBL/GenBank/DDBJ databases">
        <title>Draft whole-genome sequence of Heliobacterium chlorum DSM 3682, type strain.</title>
        <authorList>
            <person name="Kyndt J.A."/>
            <person name="Meyer T.E."/>
            <person name="Imhoff J.F."/>
        </authorList>
    </citation>
    <scope>NUCLEOTIDE SEQUENCE [LARGE SCALE GENOMIC DNA]</scope>
    <source>
        <strain evidence="2 3">DSM 3682</strain>
    </source>
</reference>
<organism evidence="2 3">
    <name type="scientific">Heliobacterium chlorum</name>
    <dbReference type="NCBI Taxonomy" id="2698"/>
    <lineage>
        <taxon>Bacteria</taxon>
        <taxon>Bacillati</taxon>
        <taxon>Bacillota</taxon>
        <taxon>Clostridia</taxon>
        <taxon>Eubacteriales</taxon>
        <taxon>Heliobacteriaceae</taxon>
        <taxon>Heliobacterium</taxon>
    </lineage>
</organism>
<proteinExistence type="predicted"/>
<keyword evidence="2" id="KW-0255">Endonuclease</keyword>
<dbReference type="CDD" id="cd00085">
    <property type="entry name" value="HNHc"/>
    <property type="match status" value="1"/>
</dbReference>
<feature type="domain" description="HNH nuclease" evidence="1">
    <location>
        <begin position="1"/>
        <end position="54"/>
    </location>
</feature>
<comment type="caution">
    <text evidence="2">The sequence shown here is derived from an EMBL/GenBank/DDBJ whole genome shotgun (WGS) entry which is preliminary data.</text>
</comment>
<evidence type="ECO:0000259" key="1">
    <source>
        <dbReference type="SMART" id="SM00507"/>
    </source>
</evidence>
<sequence length="77" mass="8836">MRVLVRDDWTCQLCGANRKTNPAIELQVDHRIPFALSKDNSERNLQTLCKDCNLGKKAHCRDCVKQNCTNCNLAFQK</sequence>